<evidence type="ECO:0000313" key="2">
    <source>
        <dbReference type="Proteomes" id="UP000660380"/>
    </source>
</evidence>
<dbReference type="Proteomes" id="UP000660380">
    <property type="component" value="Unassembled WGS sequence"/>
</dbReference>
<keyword evidence="1" id="KW-0378">Hydrolase</keyword>
<dbReference type="GO" id="GO:0004519">
    <property type="term" value="F:endonuclease activity"/>
    <property type="evidence" value="ECO:0007669"/>
    <property type="project" value="UniProtKB-KW"/>
</dbReference>
<accession>A0ABR8GUA7</accession>
<reference evidence="1 2" key="1">
    <citation type="journal article" date="2020" name="ISME J.">
        <title>Comparative genomics reveals insights into cyanobacterial evolution and habitat adaptation.</title>
        <authorList>
            <person name="Chen M.Y."/>
            <person name="Teng W.K."/>
            <person name="Zhao L."/>
            <person name="Hu C.X."/>
            <person name="Zhou Y.K."/>
            <person name="Han B.P."/>
            <person name="Song L.R."/>
            <person name="Shu W.S."/>
        </authorList>
    </citation>
    <scope>NUCLEOTIDE SEQUENCE [LARGE SCALE GENOMIC DNA]</scope>
    <source>
        <strain evidence="1 2">FACHB-248</strain>
    </source>
</reference>
<proteinExistence type="predicted"/>
<protein>
    <submittedName>
        <fullName evidence="1">Restriction endonuclease subunit R</fullName>
    </submittedName>
</protein>
<keyword evidence="2" id="KW-1185">Reference proteome</keyword>
<keyword evidence="1" id="KW-0255">Endonuclease</keyword>
<dbReference type="EMBL" id="JACJTA010000051">
    <property type="protein sequence ID" value="MBD2606948.1"/>
    <property type="molecule type" value="Genomic_DNA"/>
</dbReference>
<keyword evidence="1" id="KW-0540">Nuclease</keyword>
<comment type="caution">
    <text evidence="1">The sequence shown here is derived from an EMBL/GenBank/DDBJ whole genome shotgun (WGS) entry which is preliminary data.</text>
</comment>
<organism evidence="1 2">
    <name type="scientific">Scytonema hofmannii FACHB-248</name>
    <dbReference type="NCBI Taxonomy" id="1842502"/>
    <lineage>
        <taxon>Bacteria</taxon>
        <taxon>Bacillati</taxon>
        <taxon>Cyanobacteriota</taxon>
        <taxon>Cyanophyceae</taxon>
        <taxon>Nostocales</taxon>
        <taxon>Scytonemataceae</taxon>
        <taxon>Scytonema</taxon>
    </lineage>
</organism>
<name>A0ABR8GUA7_9CYAN</name>
<gene>
    <name evidence="1" type="ORF">H6G81_21025</name>
</gene>
<evidence type="ECO:0000313" key="1">
    <source>
        <dbReference type="EMBL" id="MBD2606948.1"/>
    </source>
</evidence>
<dbReference type="RefSeq" id="WP_029638277.1">
    <property type="nucleotide sequence ID" value="NZ_JACJTA010000051.1"/>
</dbReference>
<sequence length="213" mass="24448">MTTLNARNLSLDDVQRLFGFQEQYADSFTPLLSLEPLTELEQQELVQIRNDFRRYLTAGKVSEGQVKFLVVAPLMRLAGFYRYPIQITLEEDIADIIIEDEDTKITGRMDILAVTKAKRITANTSFWILVIESKNSSVAPIEGLPQLLTYAYKSLQYQTSVWGLVTNGQYYQFVYIKQSDILIYQLMPVLNFMESQRAIDLLQALKAICQLSQ</sequence>